<reference evidence="2 3" key="1">
    <citation type="journal article" date="2011" name="Cell">
        <title>The monarch butterfly genome yields insights into long-distance migration.</title>
        <authorList>
            <person name="Zhan S."/>
            <person name="Merlin C."/>
            <person name="Boore J.L."/>
            <person name="Reppert S.M."/>
        </authorList>
    </citation>
    <scope>NUCLEOTIDE SEQUENCE [LARGE SCALE GENOMIC DNA]</scope>
    <source>
        <strain evidence="2">F-2</strain>
    </source>
</reference>
<dbReference type="GO" id="GO:0016020">
    <property type="term" value="C:membrane"/>
    <property type="evidence" value="ECO:0007669"/>
    <property type="project" value="TreeGrafter"/>
</dbReference>
<dbReference type="Proteomes" id="UP000007151">
    <property type="component" value="Unassembled WGS sequence"/>
</dbReference>
<dbReference type="PANTHER" id="PTHR10174:SF216">
    <property type="entry name" value="CRAL-TRIO DOMAIN-CONTAINING PROTEIN-RELATED"/>
    <property type="match status" value="1"/>
</dbReference>
<evidence type="ECO:0000313" key="2">
    <source>
        <dbReference type="EMBL" id="OWR47335.1"/>
    </source>
</evidence>
<dbReference type="eggNOG" id="KOG1471">
    <property type="taxonomic scope" value="Eukaryota"/>
</dbReference>
<dbReference type="KEGG" id="dpl:KGM_214229"/>
<dbReference type="InterPro" id="IPR036273">
    <property type="entry name" value="CRAL/TRIO_N_dom_sf"/>
</dbReference>
<dbReference type="Pfam" id="PF00650">
    <property type="entry name" value="CRAL_TRIO"/>
    <property type="match status" value="2"/>
</dbReference>
<dbReference type="CDD" id="cd00170">
    <property type="entry name" value="SEC14"/>
    <property type="match status" value="2"/>
</dbReference>
<dbReference type="Gene3D" id="3.40.525.10">
    <property type="entry name" value="CRAL-TRIO lipid binding domain"/>
    <property type="match status" value="2"/>
</dbReference>
<evidence type="ECO:0000259" key="1">
    <source>
        <dbReference type="PROSITE" id="PS50191"/>
    </source>
</evidence>
<dbReference type="InterPro" id="IPR011074">
    <property type="entry name" value="CRAL/TRIO_N_dom"/>
</dbReference>
<dbReference type="SMART" id="SM00516">
    <property type="entry name" value="SEC14"/>
    <property type="match status" value="2"/>
</dbReference>
<dbReference type="FunCoup" id="A0A212F0Q8">
    <property type="interactions" value="15"/>
</dbReference>
<dbReference type="SUPFAM" id="SSF52087">
    <property type="entry name" value="CRAL/TRIO domain"/>
    <property type="match status" value="2"/>
</dbReference>
<comment type="caution">
    <text evidence="2">The sequence shown here is derived from an EMBL/GenBank/DDBJ whole genome shotgun (WGS) entry which is preliminary data.</text>
</comment>
<dbReference type="SMART" id="SM01100">
    <property type="entry name" value="CRAL_TRIO_N"/>
    <property type="match status" value="2"/>
</dbReference>
<dbReference type="Gene3D" id="1.10.8.20">
    <property type="entry name" value="N-terminal domain of phosphatidylinositol transfer protein sec14p"/>
    <property type="match status" value="2"/>
</dbReference>
<evidence type="ECO:0000313" key="3">
    <source>
        <dbReference type="Proteomes" id="UP000007151"/>
    </source>
</evidence>
<proteinExistence type="predicted"/>
<dbReference type="InParanoid" id="A0A212F0Q8"/>
<dbReference type="InterPro" id="IPR001251">
    <property type="entry name" value="CRAL-TRIO_dom"/>
</dbReference>
<gene>
    <name evidence="2" type="ORF">KGM_214229</name>
</gene>
<dbReference type="InterPro" id="IPR036865">
    <property type="entry name" value="CRAL-TRIO_dom_sf"/>
</dbReference>
<name>A0A212F0Q8_DANPL</name>
<dbReference type="Gene3D" id="1.20.5.1200">
    <property type="entry name" value="Alpha-tocopherol transfer"/>
    <property type="match status" value="2"/>
</dbReference>
<dbReference type="AlphaFoldDB" id="A0A212F0Q8"/>
<dbReference type="GO" id="GO:1902936">
    <property type="term" value="F:phosphatidylinositol bisphosphate binding"/>
    <property type="evidence" value="ECO:0007669"/>
    <property type="project" value="TreeGrafter"/>
</dbReference>
<protein>
    <recommendedName>
        <fullName evidence="1">CRAL-TRIO domain-containing protein</fullName>
    </recommendedName>
</protein>
<dbReference type="PANTHER" id="PTHR10174">
    <property type="entry name" value="ALPHA-TOCOPHEROL TRANSFER PROTEIN-RELATED"/>
    <property type="match status" value="1"/>
</dbReference>
<sequence>MSLRQLCPELAEKAKLELNEDPKTIEGDIQHIKDWLAKQPHLKVRTDDQWLLAFIRGCKHSLERTKEKLDLFYTLRTVAPEIYKVKHNEPLFNTIMDLGSYLILPKLEKPDSPRIALIRPGMYNPDKFSFFDIFSCGAVFQNILMYEDDAIVISGLTTLIDLESVTMGHLLQLTPSVMKKMVVYTQDALPIRMKGVHYINTPPGFETVFNAIKSLLNEKNRNRLYVHNKNYNELYKHISQEVLPAEYGGKGGSIQEIKGYWKNKIDACSSYLEEDLKNGTDESKRPGKPNTSENLFGLEGSFQLAKKAQEELNEDPKNIQRDLQYIKDWLSKQPHLKARLDDQWLVAFLRGCKYSLERTKEKIDLYYSMRSLAPELFRVKATDSVFDELISLGTYLILPKTATPDSPRIIIIRAGCYDPAKYNFIDIFSATAHIQKILIFEDDAIVVSGFKTIMDMEGITLAHLLQITPSVMKKMAVLSQDAWPLRMKGAHYINTPSWFDNFFNMVKNLLNEKNRQRLYVHNKNFEELYKHIPQEILPNEYGGNGGNIKEISEYWKAKVQEYSSWLEDDLKYGSDESKRVGNPRTAETLFGVEGSFRQLEFD</sequence>
<feature type="domain" description="CRAL-TRIO" evidence="1">
    <location>
        <begin position="385"/>
        <end position="549"/>
    </location>
</feature>
<dbReference type="SUPFAM" id="SSF46938">
    <property type="entry name" value="CRAL/TRIO N-terminal domain"/>
    <property type="match status" value="2"/>
</dbReference>
<organism evidence="2 3">
    <name type="scientific">Danaus plexippus plexippus</name>
    <dbReference type="NCBI Taxonomy" id="278856"/>
    <lineage>
        <taxon>Eukaryota</taxon>
        <taxon>Metazoa</taxon>
        <taxon>Ecdysozoa</taxon>
        <taxon>Arthropoda</taxon>
        <taxon>Hexapoda</taxon>
        <taxon>Insecta</taxon>
        <taxon>Pterygota</taxon>
        <taxon>Neoptera</taxon>
        <taxon>Endopterygota</taxon>
        <taxon>Lepidoptera</taxon>
        <taxon>Glossata</taxon>
        <taxon>Ditrysia</taxon>
        <taxon>Papilionoidea</taxon>
        <taxon>Nymphalidae</taxon>
        <taxon>Danainae</taxon>
        <taxon>Danaini</taxon>
        <taxon>Danaina</taxon>
        <taxon>Danaus</taxon>
        <taxon>Danaus</taxon>
    </lineage>
</organism>
<dbReference type="EMBL" id="AGBW02011047">
    <property type="protein sequence ID" value="OWR47335.1"/>
    <property type="molecule type" value="Genomic_DNA"/>
</dbReference>
<keyword evidence="3" id="KW-1185">Reference proteome</keyword>
<accession>A0A212F0Q8</accession>
<feature type="domain" description="CRAL-TRIO" evidence="1">
    <location>
        <begin position="91"/>
        <end position="255"/>
    </location>
</feature>
<dbReference type="PROSITE" id="PS50191">
    <property type="entry name" value="CRAL_TRIO"/>
    <property type="match status" value="2"/>
</dbReference>
<dbReference type="PRINTS" id="PR00180">
    <property type="entry name" value="CRETINALDHBP"/>
</dbReference>